<dbReference type="AlphaFoldDB" id="A0A316YNV7"/>
<dbReference type="GO" id="GO:0034727">
    <property type="term" value="P:piecemeal microautophagy of the nucleus"/>
    <property type="evidence" value="ECO:0007669"/>
    <property type="project" value="TreeGrafter"/>
</dbReference>
<dbReference type="InterPro" id="IPR037239">
    <property type="entry name" value="OSBP_sf"/>
</dbReference>
<dbReference type="EMBL" id="KZ819636">
    <property type="protein sequence ID" value="PWN90842.1"/>
    <property type="molecule type" value="Genomic_DNA"/>
</dbReference>
<dbReference type="GO" id="GO:0097038">
    <property type="term" value="C:perinuclear endoplasmic reticulum"/>
    <property type="evidence" value="ECO:0007669"/>
    <property type="project" value="TreeGrafter"/>
</dbReference>
<dbReference type="OrthoDB" id="1854502at2759"/>
<evidence type="ECO:0000256" key="3">
    <source>
        <dbReference type="ARBA" id="ARBA00022553"/>
    </source>
</evidence>
<dbReference type="PANTHER" id="PTHR10972">
    <property type="entry name" value="OXYSTEROL-BINDING PROTEIN-RELATED"/>
    <property type="match status" value="1"/>
</dbReference>
<dbReference type="InterPro" id="IPR001849">
    <property type="entry name" value="PH_domain"/>
</dbReference>
<dbReference type="PROSITE" id="PS01013">
    <property type="entry name" value="OSBP"/>
    <property type="match status" value="1"/>
</dbReference>
<name>A0A316YNV7_9BASI</name>
<feature type="repeat" description="ANK" evidence="6">
    <location>
        <begin position="93"/>
        <end position="115"/>
    </location>
</feature>
<dbReference type="FunFam" id="2.40.160.120:FF:000001">
    <property type="entry name" value="Oxysterol-binding protein"/>
    <property type="match status" value="1"/>
</dbReference>
<dbReference type="SMART" id="SM00248">
    <property type="entry name" value="ANK"/>
    <property type="match status" value="3"/>
</dbReference>
<dbReference type="Proteomes" id="UP000245768">
    <property type="component" value="Unassembled WGS sequence"/>
</dbReference>
<keyword evidence="2" id="KW-0813">Transport</keyword>
<evidence type="ECO:0000256" key="1">
    <source>
        <dbReference type="ARBA" id="ARBA00008842"/>
    </source>
</evidence>
<dbReference type="GO" id="GO:0005829">
    <property type="term" value="C:cytosol"/>
    <property type="evidence" value="ECO:0007669"/>
    <property type="project" value="TreeGrafter"/>
</dbReference>
<evidence type="ECO:0000259" key="10">
    <source>
        <dbReference type="PROSITE" id="PS50003"/>
    </source>
</evidence>
<feature type="region of interest" description="Disordered" evidence="9">
    <location>
        <begin position="669"/>
        <end position="709"/>
    </location>
</feature>
<dbReference type="FunFam" id="3.30.70.3490:FF:000033">
    <property type="match status" value="1"/>
</dbReference>
<evidence type="ECO:0000256" key="9">
    <source>
        <dbReference type="SAM" id="MobiDB-lite"/>
    </source>
</evidence>
<dbReference type="GO" id="GO:0005635">
    <property type="term" value="C:nuclear envelope"/>
    <property type="evidence" value="ECO:0007669"/>
    <property type="project" value="TreeGrafter"/>
</dbReference>
<reference evidence="11 12" key="1">
    <citation type="journal article" date="2018" name="Mol. Biol. Evol.">
        <title>Broad Genomic Sampling Reveals a Smut Pathogenic Ancestry of the Fungal Clade Ustilaginomycotina.</title>
        <authorList>
            <person name="Kijpornyongpan T."/>
            <person name="Mondo S.J."/>
            <person name="Barry K."/>
            <person name="Sandor L."/>
            <person name="Lee J."/>
            <person name="Lipzen A."/>
            <person name="Pangilinan J."/>
            <person name="LaButti K."/>
            <person name="Hainaut M."/>
            <person name="Henrissat B."/>
            <person name="Grigoriev I.V."/>
            <person name="Spatafora J.W."/>
            <person name="Aime M.C."/>
        </authorList>
    </citation>
    <scope>NUCLEOTIDE SEQUENCE [LARGE SCALE GENOMIC DNA]</scope>
    <source>
        <strain evidence="11 12">MCA 4198</strain>
    </source>
</reference>
<feature type="compositionally biased region" description="Polar residues" evidence="9">
    <location>
        <begin position="379"/>
        <end position="415"/>
    </location>
</feature>
<evidence type="ECO:0000256" key="4">
    <source>
        <dbReference type="ARBA" id="ARBA00023055"/>
    </source>
</evidence>
<feature type="region of interest" description="Disordered" evidence="9">
    <location>
        <begin position="522"/>
        <end position="560"/>
    </location>
</feature>
<dbReference type="GO" id="GO:0032934">
    <property type="term" value="F:sterol binding"/>
    <property type="evidence" value="ECO:0007669"/>
    <property type="project" value="TreeGrafter"/>
</dbReference>
<feature type="coiled-coil region" evidence="8">
    <location>
        <begin position="601"/>
        <end position="642"/>
    </location>
</feature>
<dbReference type="STRING" id="215250.A0A316YNV7"/>
<dbReference type="SUPFAM" id="SSF50729">
    <property type="entry name" value="PH domain-like"/>
    <property type="match status" value="1"/>
</dbReference>
<dbReference type="InterPro" id="IPR018494">
    <property type="entry name" value="Oxysterol-bd_CS"/>
</dbReference>
<dbReference type="Pfam" id="PF01237">
    <property type="entry name" value="Oxysterol_BP"/>
    <property type="match status" value="1"/>
</dbReference>
<organism evidence="11 12">
    <name type="scientific">Acaromyces ingoldii</name>
    <dbReference type="NCBI Taxonomy" id="215250"/>
    <lineage>
        <taxon>Eukaryota</taxon>
        <taxon>Fungi</taxon>
        <taxon>Dikarya</taxon>
        <taxon>Basidiomycota</taxon>
        <taxon>Ustilaginomycotina</taxon>
        <taxon>Exobasidiomycetes</taxon>
        <taxon>Exobasidiales</taxon>
        <taxon>Cryptobasidiaceae</taxon>
        <taxon>Acaromyces</taxon>
    </lineage>
</organism>
<dbReference type="CDD" id="cd13292">
    <property type="entry name" value="PH_Osh1p_Osh2p_yeast"/>
    <property type="match status" value="1"/>
</dbReference>
<feature type="region of interest" description="Disordered" evidence="9">
    <location>
        <begin position="743"/>
        <end position="772"/>
    </location>
</feature>
<evidence type="ECO:0000256" key="7">
    <source>
        <dbReference type="RuleBase" id="RU003844"/>
    </source>
</evidence>
<feature type="repeat" description="ANK" evidence="6">
    <location>
        <begin position="194"/>
        <end position="226"/>
    </location>
</feature>
<dbReference type="Gene3D" id="3.30.70.3490">
    <property type="match status" value="1"/>
</dbReference>
<dbReference type="PROSITE" id="PS50003">
    <property type="entry name" value="PH_DOMAIN"/>
    <property type="match status" value="1"/>
</dbReference>
<dbReference type="SUPFAM" id="SSF144000">
    <property type="entry name" value="Oxysterol-binding protein-like"/>
    <property type="match status" value="1"/>
</dbReference>
<dbReference type="PROSITE" id="PS50297">
    <property type="entry name" value="ANK_REP_REGION"/>
    <property type="match status" value="2"/>
</dbReference>
<protein>
    <recommendedName>
        <fullName evidence="10">PH domain-containing protein</fullName>
    </recommendedName>
</protein>
<evidence type="ECO:0000313" key="11">
    <source>
        <dbReference type="EMBL" id="PWN90842.1"/>
    </source>
</evidence>
<comment type="similarity">
    <text evidence="1 7">Belongs to the OSBP family.</text>
</comment>
<dbReference type="GO" id="GO:0030011">
    <property type="term" value="P:maintenance of cell polarity"/>
    <property type="evidence" value="ECO:0007669"/>
    <property type="project" value="TreeGrafter"/>
</dbReference>
<feature type="domain" description="PH" evidence="10">
    <location>
        <begin position="264"/>
        <end position="364"/>
    </location>
</feature>
<dbReference type="Gene3D" id="2.40.160.120">
    <property type="match status" value="1"/>
</dbReference>
<keyword evidence="3" id="KW-0597">Phosphoprotein</keyword>
<keyword evidence="6" id="KW-0040">ANK repeat</keyword>
<dbReference type="SUPFAM" id="SSF48403">
    <property type="entry name" value="Ankyrin repeat"/>
    <property type="match status" value="1"/>
</dbReference>
<sequence>MAAATPPVAPLSSGNNQVDVSEAVYSFRLLEALRSGDQTSLHPFLSKVNQTKGTSVKELTSPLHLAVRCAEYNTIELCLDYKTVDVNAQELQSGNTALHLASSIGRADVVNLLLSQDDIDDTKRNHDGRDALDVALSPEIAQVIQVSRAKINLEFLELLERWEKDSPDSDAALRALLEKPRIGVVDLNAKTRSGGTTLLHEAVRRKDTALIEMAVRKGADVFGRNRRGKRVLESTKDEKIKALLQQLSNADAAMAASAHQPGLPPTFRGYLAKWTNIAGGYKTRWFVLENGYLSYYTTQDEEGKQSRGSTNLRFAKIRADANDKHRFEVIADSGASKTAHKLYLRGSHPVERARWVQVLQQTVESFDLDRTTSRAESVRSLQRAETQSNILDPSLNTSSTLLSGPTSVPSRTNTPFRVKTPSIKGSALGRTISGMSSSFKPGTSARSSDANPAPMGSIAQTPSIMSRDSRTPSDEQLFEQSGEYLDQPKGSPNRIPHESEFALIANSLRTQVDLSHQLAQSLSSSSVTTAPATSTDLNASGKSPSLSSKAPPLTTSSPEGIRQTLQDSLQNSSTLLSRYQEIVANREAYLTRRYEQEIQAKHLWEENMKTLAQQHAEMESQLREAAQENARKRKALREVRENFGSSPGAALTSPAPAVASPVPVRGAFTPRTNEAFETPTASLSARRSEPRPHATLDPPLPPPITGTVSSINTITADSLLADGDADDGDEFFDAVESGNLPGLKIEDSVERSREGLTPALSGDAPKATDNQVDDKALEPYRKLRHEMPIDKDNRPSVSLWSILKNNIGKDLTKISFPVSLNEPTSMLQRMAEDMTYASLLDTAVRQKSSTLRIAFVAAFACSNYVTTLGRVAKPFNPLLGETFEFASLEECKYRYQSEQVSHHPPISACIAESLEGEPNGPSNWEYAGCVQAQSKFLGRSFEIRPTGMAHVRLRVGGKVEHYSFKKVTTSVSGFVTGSPSIDHYGDMVVKCHTTGDECTMTFKPRGWRSSVAHELKGVVHSGIDGSLAWEIAGRWSNQIVARKVSTVGGDTLDPDRNVDSLSTDPSRTANGSIDSALPELVLLWKYHTHALGPFNLTPYAVMLNDLPAGLHDWLPSTDCRLRPDLRLFETGRFDEADVMKRNLEELQRATRKERESGQKPPHKPRWFSKVIEPDTQADYWEPRRTSPDGSVGIPEYWSARSQQDWAGVDSIFGEYTA</sequence>
<dbReference type="GO" id="GO:0120009">
    <property type="term" value="P:intermembrane lipid transfer"/>
    <property type="evidence" value="ECO:0007669"/>
    <property type="project" value="UniProtKB-ARBA"/>
</dbReference>
<dbReference type="Gene3D" id="2.30.29.30">
    <property type="entry name" value="Pleckstrin-homology domain (PH domain)/Phosphotyrosine-binding domain (PTB)"/>
    <property type="match status" value="1"/>
</dbReference>
<evidence type="ECO:0000256" key="8">
    <source>
        <dbReference type="SAM" id="Coils"/>
    </source>
</evidence>
<dbReference type="InterPro" id="IPR036770">
    <property type="entry name" value="Ankyrin_rpt-contain_sf"/>
</dbReference>
<keyword evidence="12" id="KW-1185">Reference proteome</keyword>
<dbReference type="GO" id="GO:0005886">
    <property type="term" value="C:plasma membrane"/>
    <property type="evidence" value="ECO:0007669"/>
    <property type="project" value="TreeGrafter"/>
</dbReference>
<keyword evidence="4" id="KW-0445">Lipid transport</keyword>
<dbReference type="Gene3D" id="1.25.40.20">
    <property type="entry name" value="Ankyrin repeat-containing domain"/>
    <property type="match status" value="2"/>
</dbReference>
<dbReference type="Pfam" id="PF00169">
    <property type="entry name" value="PH"/>
    <property type="match status" value="1"/>
</dbReference>
<dbReference type="PROSITE" id="PS50088">
    <property type="entry name" value="ANK_REPEAT"/>
    <property type="match status" value="2"/>
</dbReference>
<feature type="compositionally biased region" description="Polar residues" evidence="9">
    <location>
        <begin position="433"/>
        <end position="450"/>
    </location>
</feature>
<proteinExistence type="inferred from homology"/>
<feature type="compositionally biased region" description="Basic and acidic residues" evidence="9">
    <location>
        <begin position="744"/>
        <end position="754"/>
    </location>
</feature>
<dbReference type="InterPro" id="IPR000648">
    <property type="entry name" value="Oxysterol-bd"/>
</dbReference>
<dbReference type="PANTHER" id="PTHR10972:SF205">
    <property type="entry name" value="OXYSTEROL-BINDING PROTEIN 1"/>
    <property type="match status" value="1"/>
</dbReference>
<evidence type="ECO:0000256" key="6">
    <source>
        <dbReference type="PROSITE-ProRule" id="PRU00023"/>
    </source>
</evidence>
<dbReference type="FunCoup" id="A0A316YNV7">
    <property type="interactions" value="294"/>
</dbReference>
<dbReference type="InterPro" id="IPR011993">
    <property type="entry name" value="PH-like_dom_sf"/>
</dbReference>
<dbReference type="InParanoid" id="A0A316YNV7"/>
<gene>
    <name evidence="11" type="ORF">FA10DRAFT_267274</name>
</gene>
<evidence type="ECO:0000256" key="5">
    <source>
        <dbReference type="ARBA" id="ARBA00023121"/>
    </source>
</evidence>
<keyword evidence="8" id="KW-0175">Coiled coil</keyword>
<evidence type="ECO:0000256" key="2">
    <source>
        <dbReference type="ARBA" id="ARBA00022448"/>
    </source>
</evidence>
<dbReference type="InterPro" id="IPR002110">
    <property type="entry name" value="Ankyrin_rpt"/>
</dbReference>
<feature type="compositionally biased region" description="Low complexity" evidence="9">
    <location>
        <begin position="522"/>
        <end position="558"/>
    </location>
</feature>
<dbReference type="GO" id="GO:0006897">
    <property type="term" value="P:endocytosis"/>
    <property type="evidence" value="ECO:0007669"/>
    <property type="project" value="TreeGrafter"/>
</dbReference>
<dbReference type="GO" id="GO:0006887">
    <property type="term" value="P:exocytosis"/>
    <property type="evidence" value="ECO:0007669"/>
    <property type="project" value="TreeGrafter"/>
</dbReference>
<dbReference type="Pfam" id="PF12796">
    <property type="entry name" value="Ank_2"/>
    <property type="match status" value="1"/>
</dbReference>
<dbReference type="SMART" id="SM00233">
    <property type="entry name" value="PH"/>
    <property type="match status" value="1"/>
</dbReference>
<dbReference type="GeneID" id="37043760"/>
<accession>A0A316YNV7</accession>
<keyword evidence="5" id="KW-0446">Lipid-binding</keyword>
<feature type="region of interest" description="Disordered" evidence="9">
    <location>
        <begin position="369"/>
        <end position="476"/>
    </location>
</feature>
<evidence type="ECO:0000313" key="12">
    <source>
        <dbReference type="Proteomes" id="UP000245768"/>
    </source>
</evidence>
<dbReference type="RefSeq" id="XP_025378040.1">
    <property type="nucleotide sequence ID" value="XM_025521844.1"/>
</dbReference>